<dbReference type="Proteomes" id="UP000053477">
    <property type="component" value="Unassembled WGS sequence"/>
</dbReference>
<evidence type="ECO:0000256" key="2">
    <source>
        <dbReference type="SAM" id="SignalP"/>
    </source>
</evidence>
<keyword evidence="1" id="KW-0472">Membrane</keyword>
<feature type="signal peptide" evidence="2">
    <location>
        <begin position="1"/>
        <end position="22"/>
    </location>
</feature>
<evidence type="ECO:0000313" key="3">
    <source>
        <dbReference type="EMBL" id="KLO12471.1"/>
    </source>
</evidence>
<evidence type="ECO:0000256" key="1">
    <source>
        <dbReference type="SAM" id="Phobius"/>
    </source>
</evidence>
<keyword evidence="1" id="KW-1133">Transmembrane helix</keyword>
<name>A0A0H2S6M4_9AGAM</name>
<dbReference type="OrthoDB" id="2575973at2759"/>
<keyword evidence="4" id="KW-1185">Reference proteome</keyword>
<dbReference type="InParanoid" id="A0A0H2S6M4"/>
<proteinExistence type="predicted"/>
<protein>
    <recommendedName>
        <fullName evidence="5">Sc15 protein</fullName>
    </recommendedName>
</protein>
<keyword evidence="2" id="KW-0732">Signal</keyword>
<dbReference type="AlphaFoldDB" id="A0A0H2S6M4"/>
<feature type="transmembrane region" description="Helical" evidence="1">
    <location>
        <begin position="101"/>
        <end position="123"/>
    </location>
</feature>
<keyword evidence="1" id="KW-0812">Transmembrane</keyword>
<feature type="transmembrane region" description="Helical" evidence="1">
    <location>
        <begin position="155"/>
        <end position="175"/>
    </location>
</feature>
<accession>A0A0H2S6M4</accession>
<dbReference type="EMBL" id="KQ085977">
    <property type="protein sequence ID" value="KLO12471.1"/>
    <property type="molecule type" value="Genomic_DNA"/>
</dbReference>
<evidence type="ECO:0008006" key="5">
    <source>
        <dbReference type="Google" id="ProtNLM"/>
    </source>
</evidence>
<feature type="transmembrane region" description="Helical" evidence="1">
    <location>
        <begin position="130"/>
        <end position="149"/>
    </location>
</feature>
<reference evidence="3 4" key="1">
    <citation type="submission" date="2015-04" db="EMBL/GenBank/DDBJ databases">
        <title>Complete genome sequence of Schizopora paradoxa KUC8140, a cosmopolitan wood degrader in East Asia.</title>
        <authorList>
            <consortium name="DOE Joint Genome Institute"/>
            <person name="Min B."/>
            <person name="Park H."/>
            <person name="Jang Y."/>
            <person name="Kim J.-J."/>
            <person name="Kim K.H."/>
            <person name="Pangilinan J."/>
            <person name="Lipzen A."/>
            <person name="Riley R."/>
            <person name="Grigoriev I.V."/>
            <person name="Spatafora J.W."/>
            <person name="Choi I.-G."/>
        </authorList>
    </citation>
    <scope>NUCLEOTIDE SEQUENCE [LARGE SCALE GENOMIC DNA]</scope>
    <source>
        <strain evidence="3 4">KUC8140</strain>
    </source>
</reference>
<evidence type="ECO:0000313" key="4">
    <source>
        <dbReference type="Proteomes" id="UP000053477"/>
    </source>
</evidence>
<sequence>MLFARVASFFFAVLTFGLVAFANPVPNAEKRAVDPTTLVTNLQTKINGLTSQLSGITTNSAANEIKAQEVVTQIVTAIQEAQAQSQGGLLKRQTADAVADVLSAIVTDVGTILAPVVVIIPILGPLVTEIDVALNGLVVSLDVVVAGLVDTLDSLLVGVAGILNGLGLTLLLGTLGL</sequence>
<gene>
    <name evidence="3" type="ORF">SCHPADRAFT_905099</name>
</gene>
<feature type="chain" id="PRO_5005202437" description="Sc15 protein" evidence="2">
    <location>
        <begin position="23"/>
        <end position="177"/>
    </location>
</feature>
<organism evidence="3 4">
    <name type="scientific">Schizopora paradoxa</name>
    <dbReference type="NCBI Taxonomy" id="27342"/>
    <lineage>
        <taxon>Eukaryota</taxon>
        <taxon>Fungi</taxon>
        <taxon>Dikarya</taxon>
        <taxon>Basidiomycota</taxon>
        <taxon>Agaricomycotina</taxon>
        <taxon>Agaricomycetes</taxon>
        <taxon>Hymenochaetales</taxon>
        <taxon>Schizoporaceae</taxon>
        <taxon>Schizopora</taxon>
    </lineage>
</organism>